<dbReference type="GO" id="GO:0005737">
    <property type="term" value="C:cytoplasm"/>
    <property type="evidence" value="ECO:0007669"/>
    <property type="project" value="UniProtKB-SubCell"/>
</dbReference>
<dbReference type="InterPro" id="IPR003598">
    <property type="entry name" value="Ig_sub2"/>
</dbReference>
<evidence type="ECO:0000256" key="5">
    <source>
        <dbReference type="ARBA" id="ARBA00022737"/>
    </source>
</evidence>
<dbReference type="InterPro" id="IPR013106">
    <property type="entry name" value="Ig_V-set"/>
</dbReference>
<keyword evidence="6" id="KW-0547">Nucleotide-binding</keyword>
<dbReference type="Pfam" id="PF07679">
    <property type="entry name" value="I-set"/>
    <property type="match status" value="5"/>
</dbReference>
<dbReference type="GO" id="GO:0005524">
    <property type="term" value="F:ATP binding"/>
    <property type="evidence" value="ECO:0007669"/>
    <property type="project" value="UniProtKB-KW"/>
</dbReference>
<evidence type="ECO:0000256" key="1">
    <source>
        <dbReference type="ARBA" id="ARBA00004496"/>
    </source>
</evidence>
<dbReference type="GO" id="GO:0030424">
    <property type="term" value="C:axon"/>
    <property type="evidence" value="ECO:0007669"/>
    <property type="project" value="TreeGrafter"/>
</dbReference>
<evidence type="ECO:0000259" key="10">
    <source>
        <dbReference type="PROSITE" id="PS50835"/>
    </source>
</evidence>
<dbReference type="PROSITE" id="PS50835">
    <property type="entry name" value="IG_LIKE"/>
    <property type="match status" value="5"/>
</dbReference>
<feature type="domain" description="Ig-like" evidence="10">
    <location>
        <begin position="99"/>
        <end position="187"/>
    </location>
</feature>
<evidence type="ECO:0000256" key="3">
    <source>
        <dbReference type="ARBA" id="ARBA00022490"/>
    </source>
</evidence>
<dbReference type="GO" id="GO:0008046">
    <property type="term" value="F:axon guidance receptor activity"/>
    <property type="evidence" value="ECO:0007669"/>
    <property type="project" value="TreeGrafter"/>
</dbReference>
<evidence type="ECO:0000256" key="2">
    <source>
        <dbReference type="ARBA" id="ARBA00006692"/>
    </source>
</evidence>
<dbReference type="SMART" id="SM00409">
    <property type="entry name" value="IG"/>
    <property type="match status" value="5"/>
</dbReference>
<evidence type="ECO:0000313" key="12">
    <source>
        <dbReference type="Proteomes" id="UP000472270"/>
    </source>
</evidence>
<evidence type="ECO:0000313" key="11">
    <source>
        <dbReference type="Ensembl" id="ENSSRHP00000050809.1"/>
    </source>
</evidence>
<comment type="subcellular location">
    <subcellularLocation>
        <location evidence="1">Cytoplasm</location>
    </subcellularLocation>
</comment>
<dbReference type="AlphaFoldDB" id="A0A673JGG1"/>
<comment type="similarity">
    <text evidence="2">Belongs to the protein kinase superfamily. CAMK Ser/Thr protein kinase family.</text>
</comment>
<name>A0A673JGG1_9TELE</name>
<keyword evidence="12" id="KW-1185">Reference proteome</keyword>
<evidence type="ECO:0000256" key="8">
    <source>
        <dbReference type="ARBA" id="ARBA00023157"/>
    </source>
</evidence>
<dbReference type="Gene3D" id="2.60.40.10">
    <property type="entry name" value="Immunoglobulins"/>
    <property type="match status" value="5"/>
</dbReference>
<dbReference type="Proteomes" id="UP000472270">
    <property type="component" value="Unassembled WGS sequence"/>
</dbReference>
<accession>A0A673JGG1</accession>
<keyword evidence="4" id="KW-0732">Signal</keyword>
<dbReference type="Ensembl" id="ENSSRHT00000052242.1">
    <property type="protein sequence ID" value="ENSSRHP00000050809.1"/>
    <property type="gene ID" value="ENSSRHG00000025587.1"/>
</dbReference>
<dbReference type="InterPro" id="IPR050958">
    <property type="entry name" value="Cell_Adh-Cytoskel_Orgn"/>
</dbReference>
<reference evidence="11" key="2">
    <citation type="submission" date="2025-09" db="UniProtKB">
        <authorList>
            <consortium name="Ensembl"/>
        </authorList>
    </citation>
    <scope>IDENTIFICATION</scope>
</reference>
<evidence type="ECO:0000256" key="9">
    <source>
        <dbReference type="ARBA" id="ARBA00023319"/>
    </source>
</evidence>
<dbReference type="InterPro" id="IPR013098">
    <property type="entry name" value="Ig_I-set"/>
</dbReference>
<dbReference type="SUPFAM" id="SSF48726">
    <property type="entry name" value="Immunoglobulin"/>
    <property type="match status" value="5"/>
</dbReference>
<dbReference type="InterPro" id="IPR003599">
    <property type="entry name" value="Ig_sub"/>
</dbReference>
<feature type="domain" description="Ig-like" evidence="10">
    <location>
        <begin position="6"/>
        <end position="94"/>
    </location>
</feature>
<dbReference type="InterPro" id="IPR013783">
    <property type="entry name" value="Ig-like_fold"/>
</dbReference>
<dbReference type="InterPro" id="IPR036179">
    <property type="entry name" value="Ig-like_dom_sf"/>
</dbReference>
<dbReference type="GO" id="GO:0050808">
    <property type="term" value="P:synapse organization"/>
    <property type="evidence" value="ECO:0007669"/>
    <property type="project" value="TreeGrafter"/>
</dbReference>
<dbReference type="FunFam" id="2.60.40.10:FF:000022">
    <property type="entry name" value="Cardiac titin"/>
    <property type="match status" value="2"/>
</dbReference>
<evidence type="ECO:0000256" key="7">
    <source>
        <dbReference type="ARBA" id="ARBA00022840"/>
    </source>
</evidence>
<dbReference type="InterPro" id="IPR007110">
    <property type="entry name" value="Ig-like_dom"/>
</dbReference>
<dbReference type="SMART" id="SM00406">
    <property type="entry name" value="IGv"/>
    <property type="match status" value="2"/>
</dbReference>
<dbReference type="GO" id="GO:0005886">
    <property type="term" value="C:plasma membrane"/>
    <property type="evidence" value="ECO:0007669"/>
    <property type="project" value="TreeGrafter"/>
</dbReference>
<protein>
    <recommendedName>
        <fullName evidence="10">Ig-like domain-containing protein</fullName>
    </recommendedName>
</protein>
<keyword evidence="3" id="KW-0963">Cytoplasm</keyword>
<reference evidence="11" key="1">
    <citation type="submission" date="2025-08" db="UniProtKB">
        <authorList>
            <consortium name="Ensembl"/>
        </authorList>
    </citation>
    <scope>IDENTIFICATION</scope>
</reference>
<dbReference type="FunFam" id="2.60.40.10:FF:000147">
    <property type="entry name" value="Myosin light chain kinase"/>
    <property type="match status" value="1"/>
</dbReference>
<evidence type="ECO:0000256" key="6">
    <source>
        <dbReference type="ARBA" id="ARBA00022741"/>
    </source>
</evidence>
<feature type="domain" description="Ig-like" evidence="10">
    <location>
        <begin position="272"/>
        <end position="362"/>
    </location>
</feature>
<feature type="domain" description="Ig-like" evidence="10">
    <location>
        <begin position="367"/>
        <end position="454"/>
    </location>
</feature>
<dbReference type="GO" id="GO:0007156">
    <property type="term" value="P:homophilic cell adhesion via plasma membrane adhesion molecules"/>
    <property type="evidence" value="ECO:0007669"/>
    <property type="project" value="TreeGrafter"/>
</dbReference>
<sequence length="557" mass="61251">GKMFPPEFVSKPDSMTLFVGKQAKFQCVISGSEPMNVVWHKDNIAISLDDHCKASSDKNKYFLEILNLQQSDQGSYLCKASNSVGTATCCAELRVVDKPNFVKSFEATTIAEGNPLRLECQVDEDNGVSITWMRDGKKLHTTMDCKLAFEEKIACLDIQKAKLKDTGSYTCTAANDAGSSSCSSSVTVQGKTLRLIPFVNAVFETNLHVRVLISVSVHLHFLDRVYKYCSLFLLCSFTCPLFILSCLFLNMSFSCKQIKNLFSSIAFEPLEPPVFVKRLEPKILWKQGMSSRLSCTVKGSAELHVTWFSNDKPLSSSEKHKITFKAGQATLEIINLSESDSGNYTCEVMNEAGCESCTSQVTVKEPPAFKKELQMVEVVKGSTAQLECEVTGTAPFEVTWFKNKNPVSSDKKYSIVSKETVAYLEIKSFESADVADYQCCISNDVGRITSKAVAKLKDPPLFVKKVENTTAVLGSAVKLQGTLKGSAPLTVQWFKDSEIVRDDDPNITTTFENNIAILAIANVAINHGGKYTCQAENEAGKQKCEATQCPCSIVVLG</sequence>
<proteinExistence type="inferred from homology"/>
<dbReference type="GO" id="GO:0055013">
    <property type="term" value="P:cardiac muscle cell development"/>
    <property type="evidence" value="ECO:0007669"/>
    <property type="project" value="UniProtKB-ARBA"/>
</dbReference>
<evidence type="ECO:0000256" key="4">
    <source>
        <dbReference type="ARBA" id="ARBA00022729"/>
    </source>
</evidence>
<dbReference type="PANTHER" id="PTHR45080:SF8">
    <property type="entry name" value="IG-LIKE DOMAIN-CONTAINING PROTEIN"/>
    <property type="match status" value="1"/>
</dbReference>
<dbReference type="FunFam" id="2.60.40.10:FF:000107">
    <property type="entry name" value="Myosin, light chain kinase a"/>
    <property type="match status" value="2"/>
</dbReference>
<dbReference type="CDD" id="cd00096">
    <property type="entry name" value="Ig"/>
    <property type="match status" value="2"/>
</dbReference>
<keyword evidence="9" id="KW-0393">Immunoglobulin domain</keyword>
<dbReference type="SMART" id="SM00408">
    <property type="entry name" value="IGc2"/>
    <property type="match status" value="5"/>
</dbReference>
<organism evidence="11 12">
    <name type="scientific">Sinocyclocheilus rhinocerous</name>
    <dbReference type="NCBI Taxonomy" id="307959"/>
    <lineage>
        <taxon>Eukaryota</taxon>
        <taxon>Metazoa</taxon>
        <taxon>Chordata</taxon>
        <taxon>Craniata</taxon>
        <taxon>Vertebrata</taxon>
        <taxon>Euteleostomi</taxon>
        <taxon>Actinopterygii</taxon>
        <taxon>Neopterygii</taxon>
        <taxon>Teleostei</taxon>
        <taxon>Ostariophysi</taxon>
        <taxon>Cypriniformes</taxon>
        <taxon>Cyprinidae</taxon>
        <taxon>Cyprininae</taxon>
        <taxon>Sinocyclocheilus</taxon>
    </lineage>
</organism>
<keyword evidence="7" id="KW-0067">ATP-binding</keyword>
<feature type="domain" description="Ig-like" evidence="10">
    <location>
        <begin position="459"/>
        <end position="547"/>
    </location>
</feature>
<dbReference type="GO" id="GO:0043025">
    <property type="term" value="C:neuronal cell body"/>
    <property type="evidence" value="ECO:0007669"/>
    <property type="project" value="TreeGrafter"/>
</dbReference>
<keyword evidence="5" id="KW-0677">Repeat</keyword>
<keyword evidence="8" id="KW-1015">Disulfide bond</keyword>
<dbReference type="GO" id="GO:0003007">
    <property type="term" value="P:heart morphogenesis"/>
    <property type="evidence" value="ECO:0007669"/>
    <property type="project" value="UniProtKB-ARBA"/>
</dbReference>
<dbReference type="PANTHER" id="PTHR45080">
    <property type="entry name" value="CONTACTIN 5"/>
    <property type="match status" value="1"/>
</dbReference>